<keyword evidence="5 11" id="KW-0256">Endoplasmic reticulum</keyword>
<organism evidence="15 16">
    <name type="scientific">Phycomyces blakesleeanus (strain ATCC 8743b / DSM 1359 / FGSC 10004 / NBRC 33097 / NRRL 1555)</name>
    <dbReference type="NCBI Taxonomy" id="763407"/>
    <lineage>
        <taxon>Eukaryota</taxon>
        <taxon>Fungi</taxon>
        <taxon>Fungi incertae sedis</taxon>
        <taxon>Mucoromycota</taxon>
        <taxon>Mucoromycotina</taxon>
        <taxon>Mucoromycetes</taxon>
        <taxon>Mucorales</taxon>
        <taxon>Phycomycetaceae</taxon>
        <taxon>Phycomyces</taxon>
    </lineage>
</organism>
<evidence type="ECO:0000256" key="9">
    <source>
        <dbReference type="ARBA" id="ARBA00023054"/>
    </source>
</evidence>
<keyword evidence="7 11" id="KW-0653">Protein transport</keyword>
<dbReference type="PANTHER" id="PTHR12701:SF20">
    <property type="entry name" value="ENDOPLASMIC RETICULUM TRANSMEMBRANE PROTEIN"/>
    <property type="match status" value="1"/>
</dbReference>
<evidence type="ECO:0000256" key="4">
    <source>
        <dbReference type="ARBA" id="ARBA00022692"/>
    </source>
</evidence>
<dbReference type="InParanoid" id="A0A163AT55"/>
<dbReference type="Pfam" id="PF18035">
    <property type="entry name" value="Bap31_Bap29_C"/>
    <property type="match status" value="1"/>
</dbReference>
<evidence type="ECO:0000259" key="14">
    <source>
        <dbReference type="Pfam" id="PF18035"/>
    </source>
</evidence>
<evidence type="ECO:0000256" key="3">
    <source>
        <dbReference type="ARBA" id="ARBA00022448"/>
    </source>
</evidence>
<keyword evidence="6 11" id="KW-0931">ER-Golgi transport</keyword>
<dbReference type="OrthoDB" id="435607at2759"/>
<keyword evidence="3 11" id="KW-0813">Transport</keyword>
<dbReference type="VEuPathDB" id="FungiDB:PHYBLDRAFT_180844"/>
<evidence type="ECO:0000313" key="16">
    <source>
        <dbReference type="Proteomes" id="UP000077315"/>
    </source>
</evidence>
<evidence type="ECO:0000256" key="11">
    <source>
        <dbReference type="RuleBase" id="RU367026"/>
    </source>
</evidence>
<comment type="subcellular location">
    <subcellularLocation>
        <location evidence="1 11">Endoplasmic reticulum membrane</location>
        <topology evidence="1 11">Multi-pass membrane protein</topology>
    </subcellularLocation>
</comment>
<dbReference type="Pfam" id="PF05529">
    <property type="entry name" value="Bap31"/>
    <property type="match status" value="1"/>
</dbReference>
<protein>
    <recommendedName>
        <fullName evidence="11">Endoplasmic reticulum transmembrane protein</fullName>
    </recommendedName>
</protein>
<feature type="transmembrane region" description="Helical" evidence="11">
    <location>
        <begin position="6"/>
        <end position="26"/>
    </location>
</feature>
<keyword evidence="9" id="KW-0175">Coiled coil</keyword>
<feature type="compositionally biased region" description="Basic and acidic residues" evidence="12">
    <location>
        <begin position="180"/>
        <end position="201"/>
    </location>
</feature>
<dbReference type="RefSeq" id="XP_018293651.1">
    <property type="nucleotide sequence ID" value="XM_018438368.1"/>
</dbReference>
<dbReference type="PANTHER" id="PTHR12701">
    <property type="entry name" value="BCR-ASSOCIATED PROTEIN, BAP"/>
    <property type="match status" value="1"/>
</dbReference>
<keyword evidence="8 11" id="KW-1133">Transmembrane helix</keyword>
<comment type="function">
    <text evidence="11">May play a role in anterograde transport of membrane proteins from the endoplasmic reticulum to the Golgi.</text>
</comment>
<dbReference type="AlphaFoldDB" id="A0A163AT55"/>
<reference evidence="16" key="1">
    <citation type="submission" date="2015-06" db="EMBL/GenBank/DDBJ databases">
        <title>Expansion of signal transduction pathways in fungi by whole-genome duplication.</title>
        <authorList>
            <consortium name="DOE Joint Genome Institute"/>
            <person name="Corrochano L.M."/>
            <person name="Kuo A."/>
            <person name="Marcet-Houben M."/>
            <person name="Polaino S."/>
            <person name="Salamov A."/>
            <person name="Villalobos J.M."/>
            <person name="Alvarez M.I."/>
            <person name="Avalos J."/>
            <person name="Benito E.P."/>
            <person name="Benoit I."/>
            <person name="Burger G."/>
            <person name="Camino L.P."/>
            <person name="Canovas D."/>
            <person name="Cerda-Olmedo E."/>
            <person name="Cheng J.-F."/>
            <person name="Dominguez A."/>
            <person name="Elias M."/>
            <person name="Eslava A.P."/>
            <person name="Glaser F."/>
            <person name="Grimwood J."/>
            <person name="Gutierrez G."/>
            <person name="Heitman J."/>
            <person name="Henrissat B."/>
            <person name="Iturriaga E.A."/>
            <person name="Lang B.F."/>
            <person name="Lavin J.L."/>
            <person name="Lee S."/>
            <person name="Li W."/>
            <person name="Lindquist E."/>
            <person name="Lopez-Garcia S."/>
            <person name="Luque E.M."/>
            <person name="Marcos A.T."/>
            <person name="Martin J."/>
            <person name="McCluskey K."/>
            <person name="Medina H.R."/>
            <person name="Miralles-Duran A."/>
            <person name="Miyazaki A."/>
            <person name="Munoz-Torres E."/>
            <person name="Oguiza J.A."/>
            <person name="Ohm R."/>
            <person name="Olmedo M."/>
            <person name="Orejas M."/>
            <person name="Ortiz-Castellanos L."/>
            <person name="Pisabarro A.G."/>
            <person name="Rodriguez-Romero J."/>
            <person name="Ruiz-Herrera J."/>
            <person name="Ruiz-Vazquez R."/>
            <person name="Sanz C."/>
            <person name="Schackwitz W."/>
            <person name="Schmutz J."/>
            <person name="Shahriari M."/>
            <person name="Shelest E."/>
            <person name="Silva-Franco F."/>
            <person name="Soanes D."/>
            <person name="Syed K."/>
            <person name="Tagua V.G."/>
            <person name="Talbot N.J."/>
            <person name="Thon M."/>
            <person name="De vries R.P."/>
            <person name="Wiebenga A."/>
            <person name="Yadav J.S."/>
            <person name="Braun E.L."/>
            <person name="Baker S."/>
            <person name="Garre V."/>
            <person name="Horwitz B."/>
            <person name="Torres-Martinez S."/>
            <person name="Idnurm A."/>
            <person name="Herrera-Estrella A."/>
            <person name="Gabaldon T."/>
            <person name="Grigoriev I.V."/>
        </authorList>
    </citation>
    <scope>NUCLEOTIDE SEQUENCE [LARGE SCALE GENOMIC DNA]</scope>
    <source>
        <strain evidence="16">NRRL 1555(-)</strain>
    </source>
</reference>
<proteinExistence type="inferred from homology"/>
<evidence type="ECO:0000256" key="10">
    <source>
        <dbReference type="ARBA" id="ARBA00023136"/>
    </source>
</evidence>
<comment type="similarity">
    <text evidence="2 11">Belongs to the BCAP29/BCAP31 family.</text>
</comment>
<evidence type="ECO:0000256" key="6">
    <source>
        <dbReference type="ARBA" id="ARBA00022892"/>
    </source>
</evidence>
<keyword evidence="10 11" id="KW-0472">Membrane</keyword>
<evidence type="ECO:0000256" key="7">
    <source>
        <dbReference type="ARBA" id="ARBA00022927"/>
    </source>
</evidence>
<evidence type="ECO:0000256" key="5">
    <source>
        <dbReference type="ARBA" id="ARBA00022824"/>
    </source>
</evidence>
<dbReference type="FunCoup" id="A0A163AT55">
    <property type="interactions" value="230"/>
</dbReference>
<dbReference type="GO" id="GO:0070973">
    <property type="term" value="P:protein localization to endoplasmic reticulum exit site"/>
    <property type="evidence" value="ECO:0007669"/>
    <property type="project" value="UniProtKB-UniRule"/>
</dbReference>
<evidence type="ECO:0000256" key="12">
    <source>
        <dbReference type="SAM" id="MobiDB-lite"/>
    </source>
</evidence>
<dbReference type="GO" id="GO:0006886">
    <property type="term" value="P:intracellular protein transport"/>
    <property type="evidence" value="ECO:0007669"/>
    <property type="project" value="UniProtKB-UniRule"/>
</dbReference>
<keyword evidence="4 11" id="KW-0812">Transmembrane</keyword>
<dbReference type="STRING" id="763407.A0A163AT55"/>
<evidence type="ECO:0000313" key="15">
    <source>
        <dbReference type="EMBL" id="OAD75611.1"/>
    </source>
</evidence>
<dbReference type="GO" id="GO:0006888">
    <property type="term" value="P:endoplasmic reticulum to Golgi vesicle-mediated transport"/>
    <property type="evidence" value="ECO:0007669"/>
    <property type="project" value="UniProtKB-UniRule"/>
</dbReference>
<gene>
    <name evidence="15" type="ORF">PHYBLDRAFT_180844</name>
</gene>
<dbReference type="InterPro" id="IPR040463">
    <property type="entry name" value="BAP29/BAP31_N"/>
</dbReference>
<evidence type="ECO:0000256" key="2">
    <source>
        <dbReference type="ARBA" id="ARBA00007956"/>
    </source>
</evidence>
<evidence type="ECO:0000259" key="13">
    <source>
        <dbReference type="Pfam" id="PF05529"/>
    </source>
</evidence>
<keyword evidence="16" id="KW-1185">Reference proteome</keyword>
<dbReference type="GeneID" id="28999274"/>
<evidence type="ECO:0000256" key="1">
    <source>
        <dbReference type="ARBA" id="ARBA00004477"/>
    </source>
</evidence>
<feature type="domain" description="BAP29/BAP31 transmembrane" evidence="13">
    <location>
        <begin position="1"/>
        <end position="135"/>
    </location>
</feature>
<dbReference type="InterPro" id="IPR008417">
    <property type="entry name" value="BAP29/BAP31"/>
</dbReference>
<accession>A0A163AT55</accession>
<evidence type="ECO:0000256" key="8">
    <source>
        <dbReference type="ARBA" id="ARBA00022989"/>
    </source>
</evidence>
<feature type="transmembrane region" description="Helical" evidence="11">
    <location>
        <begin position="47"/>
        <end position="63"/>
    </location>
</feature>
<feature type="region of interest" description="Disordered" evidence="12">
    <location>
        <begin position="180"/>
        <end position="217"/>
    </location>
</feature>
<feature type="domain" description="Bap31/Bap29 cytoplasmic coiled-coil" evidence="14">
    <location>
        <begin position="161"/>
        <end position="215"/>
    </location>
</feature>
<dbReference type="InterPro" id="IPR041672">
    <property type="entry name" value="Bap31/Bap29_C"/>
</dbReference>
<dbReference type="GO" id="GO:0005789">
    <property type="term" value="C:endoplasmic reticulum membrane"/>
    <property type="evidence" value="ECO:0007669"/>
    <property type="project" value="UniProtKB-SubCell"/>
</dbReference>
<comment type="caution">
    <text evidence="11">Lacks conserved residue(s) required for the propagation of feature annotation.</text>
</comment>
<name>A0A163AT55_PHYB8</name>
<sequence length="217" mass="25191">MAIYYTLTFAILVTEMVIFGILVMPLPSRWRRAMMKGLTSSPLIGKALYGLKIAFGFIFLLFLDTVNRLQRIGSDVTEEQRHHHDFGFEANLKATTFYTQRNLYLTGFTLFLSLILDRTSTLVIEVLKREEELESVKKDAVSANNDSKRLVDIEKEFQVKITELNNELKQLKQQERDFETLKKQADQQQKEYNRLSDERNALENSISGLKSESRKDL</sequence>
<dbReference type="Proteomes" id="UP000077315">
    <property type="component" value="Unassembled WGS sequence"/>
</dbReference>
<dbReference type="EMBL" id="KV440977">
    <property type="protein sequence ID" value="OAD75611.1"/>
    <property type="molecule type" value="Genomic_DNA"/>
</dbReference>